<accession>A0ABQ7LIK2</accession>
<gene>
    <name evidence="1" type="primary">A09p051310.1_BraROA</name>
    <name evidence="1" type="ORF">IGI04_036935</name>
</gene>
<proteinExistence type="predicted"/>
<keyword evidence="2" id="KW-1185">Reference proteome</keyword>
<dbReference type="Proteomes" id="UP000823674">
    <property type="component" value="Chromosome A09"/>
</dbReference>
<evidence type="ECO:0000313" key="2">
    <source>
        <dbReference type="Proteomes" id="UP000823674"/>
    </source>
</evidence>
<comment type="caution">
    <text evidence="1">The sequence shown here is derived from an EMBL/GenBank/DDBJ whole genome shotgun (WGS) entry which is preliminary data.</text>
</comment>
<name>A0ABQ7LIK2_BRACM</name>
<evidence type="ECO:0000313" key="1">
    <source>
        <dbReference type="EMBL" id="KAG5385465.1"/>
    </source>
</evidence>
<reference evidence="1 2" key="1">
    <citation type="submission" date="2021-03" db="EMBL/GenBank/DDBJ databases">
        <authorList>
            <person name="King G.J."/>
            <person name="Bancroft I."/>
            <person name="Baten A."/>
            <person name="Bloomfield J."/>
            <person name="Borpatragohain P."/>
            <person name="He Z."/>
            <person name="Irish N."/>
            <person name="Irwin J."/>
            <person name="Liu K."/>
            <person name="Mauleon R.P."/>
            <person name="Moore J."/>
            <person name="Morris R."/>
            <person name="Ostergaard L."/>
            <person name="Wang B."/>
            <person name="Wells R."/>
        </authorList>
    </citation>
    <scope>NUCLEOTIDE SEQUENCE [LARGE SCALE GENOMIC DNA]</scope>
    <source>
        <strain evidence="1">R-o-18</strain>
        <tissue evidence="1">Leaf</tissue>
    </source>
</reference>
<dbReference type="EMBL" id="JADBGQ010000008">
    <property type="protein sequence ID" value="KAG5385465.1"/>
    <property type="molecule type" value="Genomic_DNA"/>
</dbReference>
<organism evidence="1 2">
    <name type="scientific">Brassica rapa subsp. trilocularis</name>
    <dbReference type="NCBI Taxonomy" id="1813537"/>
    <lineage>
        <taxon>Eukaryota</taxon>
        <taxon>Viridiplantae</taxon>
        <taxon>Streptophyta</taxon>
        <taxon>Embryophyta</taxon>
        <taxon>Tracheophyta</taxon>
        <taxon>Spermatophyta</taxon>
        <taxon>Magnoliopsida</taxon>
        <taxon>eudicotyledons</taxon>
        <taxon>Gunneridae</taxon>
        <taxon>Pentapetalae</taxon>
        <taxon>rosids</taxon>
        <taxon>malvids</taxon>
        <taxon>Brassicales</taxon>
        <taxon>Brassicaceae</taxon>
        <taxon>Brassiceae</taxon>
        <taxon>Brassica</taxon>
    </lineage>
</organism>
<sequence>MMKCLTQQHVTNKTTKEHLDALTAALMPPPADDHPKKAVVQMEKKTASGRKRGFIFLHEKSPPATIFAFVIRLCCPFMLLPVPCVTSHTAFVFFKVPRKLAQRVKKFVKRRCGKTLQPRFKNGGGCRQRGAHWCGKGVVFEENVARDEHRVRFWKLLAS</sequence>
<protein>
    <submittedName>
        <fullName evidence="1">Uncharacterized protein</fullName>
    </submittedName>
</protein>